<evidence type="ECO:0000313" key="2">
    <source>
        <dbReference type="Proteomes" id="UP001275084"/>
    </source>
</evidence>
<gene>
    <name evidence="1" type="ORF">B0T25DRAFT_617329</name>
</gene>
<dbReference type="Proteomes" id="UP001275084">
    <property type="component" value="Unassembled WGS sequence"/>
</dbReference>
<dbReference type="AlphaFoldDB" id="A0AAJ0H768"/>
<comment type="caution">
    <text evidence="1">The sequence shown here is derived from an EMBL/GenBank/DDBJ whole genome shotgun (WGS) entry which is preliminary data.</text>
</comment>
<accession>A0AAJ0H768</accession>
<name>A0AAJ0H768_9PEZI</name>
<proteinExistence type="predicted"/>
<organism evidence="1 2">
    <name type="scientific">Lasiosphaeria hispida</name>
    <dbReference type="NCBI Taxonomy" id="260671"/>
    <lineage>
        <taxon>Eukaryota</taxon>
        <taxon>Fungi</taxon>
        <taxon>Dikarya</taxon>
        <taxon>Ascomycota</taxon>
        <taxon>Pezizomycotina</taxon>
        <taxon>Sordariomycetes</taxon>
        <taxon>Sordariomycetidae</taxon>
        <taxon>Sordariales</taxon>
        <taxon>Lasiosphaeriaceae</taxon>
        <taxon>Lasiosphaeria</taxon>
    </lineage>
</organism>
<reference evidence="1" key="1">
    <citation type="journal article" date="2023" name="Mol. Phylogenet. Evol.">
        <title>Genome-scale phylogeny and comparative genomics of the fungal order Sordariales.</title>
        <authorList>
            <person name="Hensen N."/>
            <person name="Bonometti L."/>
            <person name="Westerberg I."/>
            <person name="Brannstrom I.O."/>
            <person name="Guillou S."/>
            <person name="Cros-Aarteil S."/>
            <person name="Calhoun S."/>
            <person name="Haridas S."/>
            <person name="Kuo A."/>
            <person name="Mondo S."/>
            <person name="Pangilinan J."/>
            <person name="Riley R."/>
            <person name="LaButti K."/>
            <person name="Andreopoulos B."/>
            <person name="Lipzen A."/>
            <person name="Chen C."/>
            <person name="Yan M."/>
            <person name="Daum C."/>
            <person name="Ng V."/>
            <person name="Clum A."/>
            <person name="Steindorff A."/>
            <person name="Ohm R.A."/>
            <person name="Martin F."/>
            <person name="Silar P."/>
            <person name="Natvig D.O."/>
            <person name="Lalanne C."/>
            <person name="Gautier V."/>
            <person name="Ament-Velasquez S.L."/>
            <person name="Kruys A."/>
            <person name="Hutchinson M.I."/>
            <person name="Powell A.J."/>
            <person name="Barry K."/>
            <person name="Miller A.N."/>
            <person name="Grigoriev I.V."/>
            <person name="Debuchy R."/>
            <person name="Gladieux P."/>
            <person name="Hiltunen Thoren M."/>
            <person name="Johannesson H."/>
        </authorList>
    </citation>
    <scope>NUCLEOTIDE SEQUENCE</scope>
    <source>
        <strain evidence="1">CBS 955.72</strain>
    </source>
</reference>
<keyword evidence="2" id="KW-1185">Reference proteome</keyword>
<evidence type="ECO:0000313" key="1">
    <source>
        <dbReference type="EMBL" id="KAK3341853.1"/>
    </source>
</evidence>
<reference evidence="1" key="2">
    <citation type="submission" date="2023-06" db="EMBL/GenBank/DDBJ databases">
        <authorList>
            <consortium name="Lawrence Berkeley National Laboratory"/>
            <person name="Haridas S."/>
            <person name="Hensen N."/>
            <person name="Bonometti L."/>
            <person name="Westerberg I."/>
            <person name="Brannstrom I.O."/>
            <person name="Guillou S."/>
            <person name="Cros-Aarteil S."/>
            <person name="Calhoun S."/>
            <person name="Kuo A."/>
            <person name="Mondo S."/>
            <person name="Pangilinan J."/>
            <person name="Riley R."/>
            <person name="Labutti K."/>
            <person name="Andreopoulos B."/>
            <person name="Lipzen A."/>
            <person name="Chen C."/>
            <person name="Yanf M."/>
            <person name="Daum C."/>
            <person name="Ng V."/>
            <person name="Clum A."/>
            <person name="Steindorff A."/>
            <person name="Ohm R."/>
            <person name="Martin F."/>
            <person name="Silar P."/>
            <person name="Natvig D."/>
            <person name="Lalanne C."/>
            <person name="Gautier V."/>
            <person name="Ament-Velasquez S.L."/>
            <person name="Kruys A."/>
            <person name="Hutchinson M.I."/>
            <person name="Powell A.J."/>
            <person name="Barry K."/>
            <person name="Miller A.N."/>
            <person name="Grigoriev I.V."/>
            <person name="Debuchy R."/>
            <person name="Gladieux P."/>
            <person name="Thoren M.H."/>
            <person name="Johannesson H."/>
        </authorList>
    </citation>
    <scope>NUCLEOTIDE SEQUENCE</scope>
    <source>
        <strain evidence="1">CBS 955.72</strain>
    </source>
</reference>
<protein>
    <submittedName>
        <fullName evidence="1">Uncharacterized protein</fullName>
    </submittedName>
</protein>
<dbReference type="EMBL" id="JAUIQD010000008">
    <property type="protein sequence ID" value="KAK3341853.1"/>
    <property type="molecule type" value="Genomic_DNA"/>
</dbReference>
<sequence>MPPGRKPRNRGGWITRSKVFAPMLRLVPNPFADHVKNPFTRISNGTWLHDHSEKDTYRLLIDAYRLRMEDDHVHGHENTSGSVYTGVPDGLRGFQRFLQLAAARPVLLPALRHRIGKEDIIKRYGGSLFPMQLRMVGEVLYQCGPGGVDGRMMLDLIVMRVRGERAQIEPSISGNYTYWKIKFTRKPPPELKLPRKALALLLAERAGHGDYRSYHERFKHDPTTWKACACGVHKEPGHVFKCPLNPRALPADGEGSPLRFMWRNKKMLGLFREFWSKVTPRRKYRGTMGEDNIPQIAEEEAWAQAHREGEGFSLQSFCAS</sequence>